<dbReference type="InterPro" id="IPR002930">
    <property type="entry name" value="GCV_H"/>
</dbReference>
<dbReference type="Pfam" id="PF01597">
    <property type="entry name" value="GCV_H"/>
    <property type="match status" value="1"/>
</dbReference>
<comment type="similarity">
    <text evidence="1 3">Belongs to the GcvH family.</text>
</comment>
<gene>
    <name evidence="3 6" type="primary">gcvH</name>
    <name evidence="6" type="ORF">NCTC12971_04657</name>
</gene>
<dbReference type="EMBL" id="LR590463">
    <property type="protein sequence ID" value="VTP66549.1"/>
    <property type="molecule type" value="Genomic_DNA"/>
</dbReference>
<accession>A0A4U9HVE9</accession>
<dbReference type="NCBIfam" id="NF002270">
    <property type="entry name" value="PRK01202.1"/>
    <property type="match status" value="1"/>
</dbReference>
<reference evidence="6 7" key="1">
    <citation type="submission" date="2019-05" db="EMBL/GenBank/DDBJ databases">
        <authorList>
            <consortium name="Pathogen Informatics"/>
        </authorList>
    </citation>
    <scope>NUCLEOTIDE SEQUENCE [LARGE SCALE GENOMIC DNA]</scope>
    <source>
        <strain evidence="6 7">NCTC12971</strain>
    </source>
</reference>
<organism evidence="6 7">
    <name type="scientific">Serratia rubidaea</name>
    <name type="common">Serratia marinorubra</name>
    <dbReference type="NCBI Taxonomy" id="61652"/>
    <lineage>
        <taxon>Bacteria</taxon>
        <taxon>Pseudomonadati</taxon>
        <taxon>Pseudomonadota</taxon>
        <taxon>Gammaproteobacteria</taxon>
        <taxon>Enterobacterales</taxon>
        <taxon>Yersiniaceae</taxon>
        <taxon>Serratia</taxon>
    </lineage>
</organism>
<evidence type="ECO:0000313" key="6">
    <source>
        <dbReference type="EMBL" id="VTP66549.1"/>
    </source>
</evidence>
<sequence>MSNVPTELKYATSHEWVRSEGNGEYVVGITEHAQELLGDMVFVDLPEVGATVAAGDDCAVAESVKAASDIYAPISGEIIAVNEELDGSPELVNSDAYGDGWLFRIKASGRSGTQQTAGCRRLSEVHRRVMVTTPRTPMRRGVLVVKATSRTTQAFRNLSQ</sequence>
<evidence type="ECO:0000259" key="5">
    <source>
        <dbReference type="PROSITE" id="PS50968"/>
    </source>
</evidence>
<evidence type="ECO:0000313" key="7">
    <source>
        <dbReference type="Proteomes" id="UP000307968"/>
    </source>
</evidence>
<dbReference type="Gene3D" id="2.40.50.100">
    <property type="match status" value="1"/>
</dbReference>
<dbReference type="AlphaFoldDB" id="A0A4U9HVE9"/>
<name>A0A4U9HVE9_SERRU</name>
<comment type="subunit">
    <text evidence="3">The glycine cleavage system is composed of four proteins: P, T, L and H.</text>
</comment>
<dbReference type="Proteomes" id="UP000307968">
    <property type="component" value="Chromosome"/>
</dbReference>
<dbReference type="GO" id="GO:0019464">
    <property type="term" value="P:glycine decarboxylation via glycine cleavage system"/>
    <property type="evidence" value="ECO:0007669"/>
    <property type="project" value="UniProtKB-UniRule"/>
</dbReference>
<evidence type="ECO:0000256" key="3">
    <source>
        <dbReference type="HAMAP-Rule" id="MF_00272"/>
    </source>
</evidence>
<dbReference type="InterPro" id="IPR000089">
    <property type="entry name" value="Biotin_lipoyl"/>
</dbReference>
<dbReference type="NCBIfam" id="TIGR00527">
    <property type="entry name" value="gcvH"/>
    <property type="match status" value="1"/>
</dbReference>
<dbReference type="InterPro" id="IPR003016">
    <property type="entry name" value="2-oxoA_DH_lipoyl-BS"/>
</dbReference>
<comment type="function">
    <text evidence="3">The glycine cleavage system catalyzes the degradation of glycine. The H protein shuttles the methylamine group of glycine from the P protein to the T protein.</text>
</comment>
<dbReference type="CDD" id="cd06848">
    <property type="entry name" value="GCS_H"/>
    <property type="match status" value="1"/>
</dbReference>
<dbReference type="GO" id="GO:0005960">
    <property type="term" value="C:glycine cleavage complex"/>
    <property type="evidence" value="ECO:0007669"/>
    <property type="project" value="InterPro"/>
</dbReference>
<dbReference type="HAMAP" id="MF_00272">
    <property type="entry name" value="GcvH"/>
    <property type="match status" value="1"/>
</dbReference>
<dbReference type="SUPFAM" id="SSF51230">
    <property type="entry name" value="Single hybrid motif"/>
    <property type="match status" value="1"/>
</dbReference>
<keyword evidence="2 3" id="KW-0450">Lipoyl</keyword>
<proteinExistence type="inferred from homology"/>
<dbReference type="InterPro" id="IPR011053">
    <property type="entry name" value="Single_hybrid_motif"/>
</dbReference>
<dbReference type="GO" id="GO:0005829">
    <property type="term" value="C:cytosol"/>
    <property type="evidence" value="ECO:0007669"/>
    <property type="project" value="TreeGrafter"/>
</dbReference>
<dbReference type="InterPro" id="IPR033753">
    <property type="entry name" value="GCV_H/Fam206"/>
</dbReference>
<feature type="modified residue" description="N6-lipoyllysine" evidence="3 4">
    <location>
        <position position="65"/>
    </location>
</feature>
<evidence type="ECO:0000256" key="4">
    <source>
        <dbReference type="PIRSR" id="PIRSR617453-50"/>
    </source>
</evidence>
<dbReference type="PANTHER" id="PTHR11715">
    <property type="entry name" value="GLYCINE CLEAVAGE SYSTEM H PROTEIN"/>
    <property type="match status" value="1"/>
</dbReference>
<dbReference type="InterPro" id="IPR017453">
    <property type="entry name" value="GCV_H_sub"/>
</dbReference>
<protein>
    <recommendedName>
        <fullName evidence="3">Glycine cleavage system H protein</fullName>
    </recommendedName>
</protein>
<feature type="domain" description="Lipoyl-binding" evidence="5">
    <location>
        <begin position="24"/>
        <end position="106"/>
    </location>
</feature>
<comment type="cofactor">
    <cofactor evidence="3">
        <name>(R)-lipoate</name>
        <dbReference type="ChEBI" id="CHEBI:83088"/>
    </cofactor>
    <text evidence="3">Binds 1 lipoyl cofactor covalently.</text>
</comment>
<evidence type="ECO:0000256" key="2">
    <source>
        <dbReference type="ARBA" id="ARBA00022823"/>
    </source>
</evidence>
<dbReference type="PROSITE" id="PS50968">
    <property type="entry name" value="BIOTINYL_LIPOYL"/>
    <property type="match status" value="1"/>
</dbReference>
<dbReference type="PANTHER" id="PTHR11715:SF3">
    <property type="entry name" value="GLYCINE CLEAVAGE SYSTEM H PROTEIN-RELATED"/>
    <property type="match status" value="1"/>
</dbReference>
<dbReference type="PROSITE" id="PS00189">
    <property type="entry name" value="LIPOYL"/>
    <property type="match status" value="1"/>
</dbReference>
<dbReference type="GO" id="GO:0009249">
    <property type="term" value="P:protein lipoylation"/>
    <property type="evidence" value="ECO:0007669"/>
    <property type="project" value="TreeGrafter"/>
</dbReference>
<evidence type="ECO:0000256" key="1">
    <source>
        <dbReference type="ARBA" id="ARBA00009249"/>
    </source>
</evidence>